<dbReference type="RefSeq" id="WP_002283775.1">
    <property type="nucleotide sequence ID" value="NZ_AHSR01000038.1"/>
</dbReference>
<comment type="caution">
    <text evidence="2">The sequence shown here is derived from an EMBL/GenBank/DDBJ whole genome shotgun (WGS) entry which is preliminary data.</text>
</comment>
<evidence type="ECO:0000313" key="3">
    <source>
        <dbReference type="Proteomes" id="UP000011676"/>
    </source>
</evidence>
<feature type="transmembrane region" description="Helical" evidence="1">
    <location>
        <begin position="35"/>
        <end position="57"/>
    </location>
</feature>
<keyword evidence="1" id="KW-1133">Transmembrane helix</keyword>
<evidence type="ECO:0000313" key="2">
    <source>
        <dbReference type="EMBL" id="EMC22867.1"/>
    </source>
</evidence>
<sequence>MRKKIASWILFILGGIAIFLGLSALLTLSAADRNLIAIAMISGLFLLGGSFILSALYILKCQKFWKKSILTILVSFMISLIFLVYALMVTPSDITDIPQSVGIKWELNRNDDIDKEESNLGKMKWYSSLSEALQDTSSIHSKEGYSYYKKRGSLLDKQILSAENTTKINLYYSINDNHYALVRLYQRNKSYSKPYDFTLISCKNCRLHWPYRYDLDDSVAESIIDSIVDNNINLKDSQNIIISGVWDNKKELKSLRIDGKALDKIKPVRKGSRYYYWSFHSDSFAAKLKKINFTKFTYEEMIKTLSISYTKDQ</sequence>
<dbReference type="EMBL" id="AHSR01000038">
    <property type="protein sequence ID" value="EMC22867.1"/>
    <property type="molecule type" value="Genomic_DNA"/>
</dbReference>
<keyword evidence="1" id="KW-0472">Membrane</keyword>
<keyword evidence="1" id="KW-0812">Transmembrane</keyword>
<dbReference type="AlphaFoldDB" id="A0A829BFX1"/>
<evidence type="ECO:0000256" key="1">
    <source>
        <dbReference type="SAM" id="Phobius"/>
    </source>
</evidence>
<proteinExistence type="predicted"/>
<protein>
    <submittedName>
        <fullName evidence="2">Uncharacterized protein</fullName>
    </submittedName>
</protein>
<accession>A0A829BFX1</accession>
<feature type="transmembrane region" description="Helical" evidence="1">
    <location>
        <begin position="7"/>
        <end position="29"/>
    </location>
</feature>
<name>A0A829BFX1_STRMG</name>
<reference evidence="2 3" key="1">
    <citation type="journal article" date="2013" name="Mol. Biol. Evol.">
        <title>Evolutionary and population genomics of the cavity causing bacteria Streptococcus mutans.</title>
        <authorList>
            <person name="Cornejo O.E."/>
            <person name="Lefebure T."/>
            <person name="Pavinski Bitar P.D."/>
            <person name="Lang P."/>
            <person name="Richards V.P."/>
            <person name="Eilertson K."/>
            <person name="Do T."/>
            <person name="Beighton D."/>
            <person name="Zeng L."/>
            <person name="Ahn S.J."/>
            <person name="Burne R.A."/>
            <person name="Siepel A."/>
            <person name="Bustamante C.D."/>
            <person name="Stanhope M.J."/>
        </authorList>
    </citation>
    <scope>NUCLEOTIDE SEQUENCE [LARGE SCALE GENOMIC DNA]</scope>
    <source>
        <strain evidence="2 3">SM6</strain>
    </source>
</reference>
<feature type="transmembrane region" description="Helical" evidence="1">
    <location>
        <begin position="69"/>
        <end position="88"/>
    </location>
</feature>
<organism evidence="2 3">
    <name type="scientific">Streptococcus mutans SM6</name>
    <dbReference type="NCBI Taxonomy" id="857119"/>
    <lineage>
        <taxon>Bacteria</taxon>
        <taxon>Bacillati</taxon>
        <taxon>Bacillota</taxon>
        <taxon>Bacilli</taxon>
        <taxon>Lactobacillales</taxon>
        <taxon>Streptococcaceae</taxon>
        <taxon>Streptococcus</taxon>
    </lineage>
</organism>
<dbReference type="Proteomes" id="UP000011676">
    <property type="component" value="Unassembled WGS sequence"/>
</dbReference>
<gene>
    <name evidence="2" type="ORF">SMU82_08021</name>
</gene>